<reference evidence="6 7" key="1">
    <citation type="submission" date="2020-04" db="EMBL/GenBank/DDBJ databases">
        <authorList>
            <person name="Wallbank WR R."/>
            <person name="Pardo Diaz C."/>
            <person name="Kozak K."/>
            <person name="Martin S."/>
            <person name="Jiggins C."/>
            <person name="Moest M."/>
            <person name="Warren A I."/>
            <person name="Byers J.R.P. K."/>
            <person name="Montejo-Kovacevich G."/>
            <person name="Yen C E."/>
        </authorList>
    </citation>
    <scope>NUCLEOTIDE SEQUENCE [LARGE SCALE GENOMIC DNA]</scope>
</reference>
<dbReference type="Proteomes" id="UP000494256">
    <property type="component" value="Unassembled WGS sequence"/>
</dbReference>
<dbReference type="SUPFAM" id="SSF56436">
    <property type="entry name" value="C-type lectin-like"/>
    <property type="match status" value="2"/>
</dbReference>
<keyword evidence="6" id="KW-1185">Reference proteome</keyword>
<dbReference type="Gene3D" id="3.10.100.10">
    <property type="entry name" value="Mannose-Binding Protein A, subunit A"/>
    <property type="match status" value="2"/>
</dbReference>
<feature type="chain" id="PRO_5036273196" description="C-type lectin domain-containing protein" evidence="2">
    <location>
        <begin position="20"/>
        <end position="338"/>
    </location>
</feature>
<dbReference type="InterPro" id="IPR016186">
    <property type="entry name" value="C-type_lectin-like/link_sf"/>
</dbReference>
<accession>A0A8S1BGG9</accession>
<evidence type="ECO:0000256" key="2">
    <source>
        <dbReference type="SAM" id="SignalP"/>
    </source>
</evidence>
<dbReference type="SMART" id="SM00034">
    <property type="entry name" value="CLECT"/>
    <property type="match status" value="2"/>
</dbReference>
<dbReference type="PROSITE" id="PS50041">
    <property type="entry name" value="C_TYPE_LECTIN_2"/>
    <property type="match status" value="2"/>
</dbReference>
<dbReference type="OrthoDB" id="7357196at2759"/>
<sequence length="338" mass="38811">MKYILNLVVTIFCFPISESVKFRCDYRHTYLGWFKYHEMPATWFDARLLCHLEGAILASPTTPEMKTYMLQSFCKPQIFTGIHATLTKVQFHSVDGVPFDLIPHEWAPLEPDNKNNAESCIALHSDGKFSDVRCDEPRPYICFRPHSNTEVNICGTPDPEYHFESQTNKCYKFHTKPRTFKRANFACSAEGGHLAIINNEDEAKVIRDIYTKYPASKMIGNFWKDVAFVGMYNWGESADWTTIHGQSLQEAGYAKFSPGEPNNATEGEYCGSVYRNAMFDDLWCEKHFAFICEKKPDYPPVCDSSEERPFHTPVCDNDVRPESNTDDQIDFRSDGSKT</sequence>
<keyword evidence="2" id="KW-0732">Signal</keyword>
<dbReference type="PANTHER" id="PTHR22803">
    <property type="entry name" value="MANNOSE, PHOSPHOLIPASE, LECTIN RECEPTOR RELATED"/>
    <property type="match status" value="1"/>
</dbReference>
<proteinExistence type="predicted"/>
<dbReference type="InterPro" id="IPR050111">
    <property type="entry name" value="C-type_lectin/snaclec_domain"/>
</dbReference>
<evidence type="ECO:0000313" key="7">
    <source>
        <dbReference type="Proteomes" id="UP000494256"/>
    </source>
</evidence>
<dbReference type="EMBL" id="CADEBD010000553">
    <property type="protein sequence ID" value="CAB3257639.1"/>
    <property type="molecule type" value="Genomic_DNA"/>
</dbReference>
<evidence type="ECO:0000313" key="4">
    <source>
        <dbReference type="EMBL" id="CAB3222950.1"/>
    </source>
</evidence>
<comment type="caution">
    <text evidence="5">The sequence shown here is derived from an EMBL/GenBank/DDBJ whole genome shotgun (WGS) entry which is preliminary data.</text>
</comment>
<dbReference type="AlphaFoldDB" id="A0A8S1BGG9"/>
<evidence type="ECO:0000313" key="6">
    <source>
        <dbReference type="Proteomes" id="UP000494106"/>
    </source>
</evidence>
<gene>
    <name evidence="4" type="ORF">APLA_LOCUS1378</name>
    <name evidence="5" type="ORF">APLA_LOCUS15959</name>
</gene>
<evidence type="ECO:0000256" key="1">
    <source>
        <dbReference type="SAM" id="MobiDB-lite"/>
    </source>
</evidence>
<dbReference type="CDD" id="cd00037">
    <property type="entry name" value="CLECT"/>
    <property type="match status" value="2"/>
</dbReference>
<protein>
    <recommendedName>
        <fullName evidence="3">C-type lectin domain-containing protein</fullName>
    </recommendedName>
</protein>
<feature type="region of interest" description="Disordered" evidence="1">
    <location>
        <begin position="303"/>
        <end position="338"/>
    </location>
</feature>
<feature type="compositionally biased region" description="Basic and acidic residues" evidence="1">
    <location>
        <begin position="317"/>
        <end position="338"/>
    </location>
</feature>
<dbReference type="Pfam" id="PF00059">
    <property type="entry name" value="Lectin_C"/>
    <property type="match status" value="2"/>
</dbReference>
<dbReference type="InterPro" id="IPR001304">
    <property type="entry name" value="C-type_lectin-like"/>
</dbReference>
<evidence type="ECO:0000259" key="3">
    <source>
        <dbReference type="PROSITE" id="PS50041"/>
    </source>
</evidence>
<feature type="domain" description="C-type lectin" evidence="3">
    <location>
        <begin position="166"/>
        <end position="293"/>
    </location>
</feature>
<feature type="signal peptide" evidence="2">
    <location>
        <begin position="1"/>
        <end position="19"/>
    </location>
</feature>
<dbReference type="InterPro" id="IPR016187">
    <property type="entry name" value="CTDL_fold"/>
</dbReference>
<dbReference type="Proteomes" id="UP000494106">
    <property type="component" value="Unassembled WGS sequence"/>
</dbReference>
<feature type="domain" description="C-type lectin" evidence="3">
    <location>
        <begin position="34"/>
        <end position="143"/>
    </location>
</feature>
<evidence type="ECO:0000313" key="5">
    <source>
        <dbReference type="EMBL" id="CAB3257639.1"/>
    </source>
</evidence>
<dbReference type="EMBL" id="CADEBC010000123">
    <property type="protein sequence ID" value="CAB3222950.1"/>
    <property type="molecule type" value="Genomic_DNA"/>
</dbReference>
<name>A0A8S1BGG9_ARCPL</name>
<organism evidence="5 7">
    <name type="scientific">Arctia plantaginis</name>
    <name type="common">Wood tiger moth</name>
    <name type="synonym">Phalaena plantaginis</name>
    <dbReference type="NCBI Taxonomy" id="874455"/>
    <lineage>
        <taxon>Eukaryota</taxon>
        <taxon>Metazoa</taxon>
        <taxon>Ecdysozoa</taxon>
        <taxon>Arthropoda</taxon>
        <taxon>Hexapoda</taxon>
        <taxon>Insecta</taxon>
        <taxon>Pterygota</taxon>
        <taxon>Neoptera</taxon>
        <taxon>Endopterygota</taxon>
        <taxon>Lepidoptera</taxon>
        <taxon>Glossata</taxon>
        <taxon>Ditrysia</taxon>
        <taxon>Noctuoidea</taxon>
        <taxon>Erebidae</taxon>
        <taxon>Arctiinae</taxon>
        <taxon>Arctia</taxon>
    </lineage>
</organism>